<organism evidence="1 2">
    <name type="scientific">Chlamydomonas incerta</name>
    <dbReference type="NCBI Taxonomy" id="51695"/>
    <lineage>
        <taxon>Eukaryota</taxon>
        <taxon>Viridiplantae</taxon>
        <taxon>Chlorophyta</taxon>
        <taxon>core chlorophytes</taxon>
        <taxon>Chlorophyceae</taxon>
        <taxon>CS clade</taxon>
        <taxon>Chlamydomonadales</taxon>
        <taxon>Chlamydomonadaceae</taxon>
        <taxon>Chlamydomonas</taxon>
    </lineage>
</organism>
<proteinExistence type="predicted"/>
<gene>
    <name evidence="1" type="ORF">HXX76_014504</name>
</gene>
<sequence length="281" mass="30571">MEEGEKLQKELDDIGAEIARVSAQAESAKDAEDKRYFREKELMLRKERLMLLEARAAAAGLGVGSAAGAAAGPGPGSTAADVHPIASSMVAALLRMPAVPGPGELLSLGPNVVFQFQPDFSALYVRECYPRLFDALVCDEKPTKYIVTGTPGVGKSWFVTYLILRLLKRSSPPPFIVWEHFMHRGKAWCYVHETGQVVVGQLSSFEQLLYNPATWYIVDGAPPLFNILARTVLLTSPKRETFKMGAGCASLGRGRCSAGRCGWTLEVVSQSSIRTVSSFTE</sequence>
<dbReference type="InterPro" id="IPR052980">
    <property type="entry name" value="Crinkler_effector"/>
</dbReference>
<dbReference type="PANTHER" id="PTHR33129">
    <property type="entry name" value="PROTEIN KINASE DOMAIN-CONTAINING PROTEIN-RELATED"/>
    <property type="match status" value="1"/>
</dbReference>
<keyword evidence="2" id="KW-1185">Reference proteome</keyword>
<comment type="caution">
    <text evidence="1">The sequence shown here is derived from an EMBL/GenBank/DDBJ whole genome shotgun (WGS) entry which is preliminary data.</text>
</comment>
<accession>A0A835VT74</accession>
<dbReference type="EMBL" id="JAEHOC010000065">
    <property type="protein sequence ID" value="KAG2424451.1"/>
    <property type="molecule type" value="Genomic_DNA"/>
</dbReference>
<name>A0A835VT74_CHLIN</name>
<dbReference type="Proteomes" id="UP000650467">
    <property type="component" value="Unassembled WGS sequence"/>
</dbReference>
<dbReference type="AlphaFoldDB" id="A0A835VT74"/>
<protein>
    <submittedName>
        <fullName evidence="1">Uncharacterized protein</fullName>
    </submittedName>
</protein>
<evidence type="ECO:0000313" key="1">
    <source>
        <dbReference type="EMBL" id="KAG2424451.1"/>
    </source>
</evidence>
<reference evidence="1" key="1">
    <citation type="journal article" date="2020" name="bioRxiv">
        <title>Comparative genomics of Chlamydomonas.</title>
        <authorList>
            <person name="Craig R.J."/>
            <person name="Hasan A.R."/>
            <person name="Ness R.W."/>
            <person name="Keightley P.D."/>
        </authorList>
    </citation>
    <scope>NUCLEOTIDE SEQUENCE</scope>
    <source>
        <strain evidence="1">SAG 7.73</strain>
    </source>
</reference>
<dbReference type="PANTHER" id="PTHR33129:SF1">
    <property type="entry name" value="ATP-BINDING PROTEIN"/>
    <property type="match status" value="1"/>
</dbReference>
<evidence type="ECO:0000313" key="2">
    <source>
        <dbReference type="Proteomes" id="UP000650467"/>
    </source>
</evidence>